<evidence type="ECO:0000256" key="1">
    <source>
        <dbReference type="SAM" id="Phobius"/>
    </source>
</evidence>
<name>A0ABV5YX67_9ACTN</name>
<evidence type="ECO:0000313" key="3">
    <source>
        <dbReference type="Proteomes" id="UP001589627"/>
    </source>
</evidence>
<dbReference type="RefSeq" id="WP_378211616.1">
    <property type="nucleotide sequence ID" value="NZ_JBHLZP010000538.1"/>
</dbReference>
<feature type="transmembrane region" description="Helical" evidence="1">
    <location>
        <begin position="129"/>
        <end position="149"/>
    </location>
</feature>
<dbReference type="Proteomes" id="UP001589627">
    <property type="component" value="Unassembled WGS sequence"/>
</dbReference>
<evidence type="ECO:0008006" key="4">
    <source>
        <dbReference type="Google" id="ProtNLM"/>
    </source>
</evidence>
<gene>
    <name evidence="2" type="ORF">ACFFNX_41165</name>
</gene>
<protein>
    <recommendedName>
        <fullName evidence="4">Intracellular septation protein A</fullName>
    </recommendedName>
</protein>
<keyword evidence="3" id="KW-1185">Reference proteome</keyword>
<keyword evidence="1" id="KW-0472">Membrane</keyword>
<feature type="transmembrane region" description="Helical" evidence="1">
    <location>
        <begin position="51"/>
        <end position="71"/>
    </location>
</feature>
<comment type="caution">
    <text evidence="2">The sequence shown here is derived from an EMBL/GenBank/DDBJ whole genome shotgun (WGS) entry which is preliminary data.</text>
</comment>
<accession>A0ABV5YX67</accession>
<feature type="transmembrane region" description="Helical" evidence="1">
    <location>
        <begin position="12"/>
        <end position="39"/>
    </location>
</feature>
<proteinExistence type="predicted"/>
<keyword evidence="1" id="KW-1133">Transmembrane helix</keyword>
<keyword evidence="1" id="KW-0812">Transmembrane</keyword>
<organism evidence="2 3">
    <name type="scientific">Actinoallomurus acaciae</name>
    <dbReference type="NCBI Taxonomy" id="502577"/>
    <lineage>
        <taxon>Bacteria</taxon>
        <taxon>Bacillati</taxon>
        <taxon>Actinomycetota</taxon>
        <taxon>Actinomycetes</taxon>
        <taxon>Streptosporangiales</taxon>
        <taxon>Thermomonosporaceae</taxon>
        <taxon>Actinoallomurus</taxon>
    </lineage>
</organism>
<sequence length="205" mass="22163">MLLHYARMYAPWILLAVVSGWNAQAGAITGLLAAALLLALDLRRRRPADSLILEISTTVFMALLTALALTAPGSGLLHYGASMAIGWLALTAWATIVTGHPFTEGIARRDVSADIAATELFKRITRTIAIAWATGFTATAIVLTFVQHAAPDNTLLLVIVKICGFTIPAVFTARYPETAQKRYFAELETANPTTTPMPHPQSNRY</sequence>
<feature type="transmembrane region" description="Helical" evidence="1">
    <location>
        <begin position="155"/>
        <end position="173"/>
    </location>
</feature>
<evidence type="ECO:0000313" key="2">
    <source>
        <dbReference type="EMBL" id="MFB9838577.1"/>
    </source>
</evidence>
<reference evidence="2 3" key="1">
    <citation type="submission" date="2024-09" db="EMBL/GenBank/DDBJ databases">
        <authorList>
            <person name="Sun Q."/>
            <person name="Mori K."/>
        </authorList>
    </citation>
    <scope>NUCLEOTIDE SEQUENCE [LARGE SCALE GENOMIC DNA]</scope>
    <source>
        <strain evidence="2 3">TBRC 0563</strain>
    </source>
</reference>
<feature type="transmembrane region" description="Helical" evidence="1">
    <location>
        <begin position="77"/>
        <end position="99"/>
    </location>
</feature>
<dbReference type="EMBL" id="JBHLZP010000538">
    <property type="protein sequence ID" value="MFB9838577.1"/>
    <property type="molecule type" value="Genomic_DNA"/>
</dbReference>